<dbReference type="EMBL" id="CP101509">
    <property type="protein sequence ID" value="UTV29446.1"/>
    <property type="molecule type" value="Genomic_DNA"/>
</dbReference>
<dbReference type="Proteomes" id="UP001057998">
    <property type="component" value="Chromosome 2"/>
</dbReference>
<dbReference type="RefSeq" id="WP_255390762.1">
    <property type="nucleotide sequence ID" value="NZ_CP101509.1"/>
</dbReference>
<dbReference type="Pfam" id="PF05573">
    <property type="entry name" value="NosL"/>
    <property type="match status" value="1"/>
</dbReference>
<feature type="chain" id="PRO_5045071337" evidence="1">
    <location>
        <begin position="24"/>
        <end position="166"/>
    </location>
</feature>
<feature type="signal peptide" evidence="1">
    <location>
        <begin position="1"/>
        <end position="23"/>
    </location>
</feature>
<dbReference type="SUPFAM" id="SSF160387">
    <property type="entry name" value="NosL/MerB-like"/>
    <property type="match status" value="1"/>
</dbReference>
<evidence type="ECO:0000256" key="1">
    <source>
        <dbReference type="SAM" id="SignalP"/>
    </source>
</evidence>
<name>A0ABY5GJX1_9GAMM</name>
<gene>
    <name evidence="2" type="ORF">NNL38_20720</name>
</gene>
<dbReference type="Gene3D" id="3.30.70.2060">
    <property type="match status" value="1"/>
</dbReference>
<keyword evidence="3" id="KW-1185">Reference proteome</keyword>
<dbReference type="PROSITE" id="PS51257">
    <property type="entry name" value="PROKAR_LIPOPROTEIN"/>
    <property type="match status" value="1"/>
</dbReference>
<proteinExistence type="predicted"/>
<dbReference type="PANTHER" id="PTHR41247">
    <property type="entry name" value="HTH-TYPE TRANSCRIPTIONAL REPRESSOR YCNK"/>
    <property type="match status" value="1"/>
</dbReference>
<dbReference type="PANTHER" id="PTHR41247:SF1">
    <property type="entry name" value="HTH-TYPE TRANSCRIPTIONAL REPRESSOR YCNK"/>
    <property type="match status" value="1"/>
</dbReference>
<dbReference type="Gene3D" id="3.30.70.2050">
    <property type="match status" value="1"/>
</dbReference>
<sequence length="166" mass="18747">MRTLFSLQSLAIALLLSLGVACSDQNTEQQAMVRQAAAIEQADECHLCGMIISRFPGPKGESYSKSTESVSKFCSTRDLFSYILQPENQRQVKEIYVHDMSKTPWQKPEDEYFIDAREAWYVIGSEKKGAMGKTLASFARQEDANSFMAEFGGKVYQFDEISIEML</sequence>
<protein>
    <submittedName>
        <fullName evidence="2">Nitrous oxide reductase accessory protein NosL</fullName>
    </submittedName>
</protein>
<accession>A0ABY5GJX1</accession>
<organism evidence="2 3">
    <name type="scientific">Photobacterium atrarenae</name>
    <dbReference type="NCBI Taxonomy" id="865757"/>
    <lineage>
        <taxon>Bacteria</taxon>
        <taxon>Pseudomonadati</taxon>
        <taxon>Pseudomonadota</taxon>
        <taxon>Gammaproteobacteria</taxon>
        <taxon>Vibrionales</taxon>
        <taxon>Vibrionaceae</taxon>
        <taxon>Photobacterium</taxon>
    </lineage>
</organism>
<evidence type="ECO:0000313" key="2">
    <source>
        <dbReference type="EMBL" id="UTV29446.1"/>
    </source>
</evidence>
<reference evidence="2" key="1">
    <citation type="submission" date="2022-07" db="EMBL/GenBank/DDBJ databases">
        <title>Genome sequencing of Photobacterium atrarenae GJH2-4.</title>
        <authorList>
            <person name="Park S.-J."/>
        </authorList>
    </citation>
    <scope>NUCLEOTIDE SEQUENCE</scope>
    <source>
        <strain evidence="2">GJH2-4</strain>
    </source>
</reference>
<keyword evidence="1" id="KW-0732">Signal</keyword>
<dbReference type="InterPro" id="IPR008719">
    <property type="entry name" value="N2O_reductase_NosL"/>
</dbReference>
<evidence type="ECO:0000313" key="3">
    <source>
        <dbReference type="Proteomes" id="UP001057998"/>
    </source>
</evidence>